<accession>A0A075V1D4</accession>
<proteinExistence type="predicted"/>
<evidence type="ECO:0000313" key="1">
    <source>
        <dbReference type="EMBL" id="AIG78471.1"/>
    </source>
</evidence>
<dbReference type="STRING" id="208439.AJAP_28165"/>
<dbReference type="EMBL" id="CP008953">
    <property type="protein sequence ID" value="AIG78471.1"/>
    <property type="molecule type" value="Genomic_DNA"/>
</dbReference>
<dbReference type="HOGENOM" id="CLU_1259265_0_0_11"/>
<sequence length="219" mass="22757">MAIQPMANATPKAVASSVEYNKVTANIRDLDARVTPLTTNMGDRGARDTVYAEIQNLRNVALNSTSGNVALSGRLSDIGRQVVYVQPGGGTAQSIPNNGVAHILEFPTVRVPDSTIITASGTNNSAFIVKKAGTYAISMAYRLTNNSAGVETGILINDVLKTGMSGGVIMGVASYNAKLAVNDVIKTRLYHSSAGSRQADSGAGDWSHIAITYLGPGGS</sequence>
<name>A0A075V1D4_9PSEU</name>
<dbReference type="Proteomes" id="UP000028492">
    <property type="component" value="Chromosome"/>
</dbReference>
<dbReference type="KEGG" id="aja:AJAP_28165"/>
<evidence type="ECO:0008006" key="3">
    <source>
        <dbReference type="Google" id="ProtNLM"/>
    </source>
</evidence>
<gene>
    <name evidence="1" type="ORF">AJAP_28165</name>
</gene>
<dbReference type="AlphaFoldDB" id="A0A075V1D4"/>
<evidence type="ECO:0000313" key="2">
    <source>
        <dbReference type="Proteomes" id="UP000028492"/>
    </source>
</evidence>
<protein>
    <recommendedName>
        <fullName evidence="3">C1q domain-containing protein</fullName>
    </recommendedName>
</protein>
<organism evidence="1 2">
    <name type="scientific">Amycolatopsis japonica</name>
    <dbReference type="NCBI Taxonomy" id="208439"/>
    <lineage>
        <taxon>Bacteria</taxon>
        <taxon>Bacillati</taxon>
        <taxon>Actinomycetota</taxon>
        <taxon>Actinomycetes</taxon>
        <taxon>Pseudonocardiales</taxon>
        <taxon>Pseudonocardiaceae</taxon>
        <taxon>Amycolatopsis</taxon>
        <taxon>Amycolatopsis japonica group</taxon>
    </lineage>
</organism>
<reference evidence="1 2" key="1">
    <citation type="journal article" date="2014" name="J. Biotechnol.">
        <title>Complete genome sequence of the actinobacterium Amycolatopsis japonica MG417-CF17(T) (=DSM 44213T) producing (S,S)-N,N'-ethylenediaminedisuccinic acid.</title>
        <authorList>
            <person name="Stegmann E."/>
            <person name="Albersmeier A."/>
            <person name="Spohn M."/>
            <person name="Gert H."/>
            <person name="Weber T."/>
            <person name="Wohlleben W."/>
            <person name="Kalinowski J."/>
            <person name="Ruckert C."/>
        </authorList>
    </citation>
    <scope>NUCLEOTIDE SEQUENCE [LARGE SCALE GENOMIC DNA]</scope>
    <source>
        <strain evidence="2">MG417-CF17 (DSM 44213)</strain>
    </source>
</reference>
<keyword evidence="2" id="KW-1185">Reference proteome</keyword>